<dbReference type="Gene3D" id="3.30.70.100">
    <property type="match status" value="2"/>
</dbReference>
<evidence type="ECO:0000256" key="3">
    <source>
        <dbReference type="SAM" id="MobiDB-lite"/>
    </source>
</evidence>
<dbReference type="InterPro" id="IPR006121">
    <property type="entry name" value="HMA_dom"/>
</dbReference>
<dbReference type="EMBL" id="JH717856">
    <property type="protein sequence ID" value="EWY79743.1"/>
    <property type="molecule type" value="Genomic_DNA"/>
</dbReference>
<dbReference type="Proteomes" id="UP000030753">
    <property type="component" value="Unassembled WGS sequence"/>
</dbReference>
<dbReference type="GO" id="GO:0016020">
    <property type="term" value="C:membrane"/>
    <property type="evidence" value="ECO:0007669"/>
    <property type="project" value="TreeGrafter"/>
</dbReference>
<dbReference type="PROSITE" id="PS01047">
    <property type="entry name" value="HMA_1"/>
    <property type="match status" value="1"/>
</dbReference>
<dbReference type="PANTHER" id="PTHR43520">
    <property type="entry name" value="ATP7, ISOFORM B"/>
    <property type="match status" value="1"/>
</dbReference>
<evidence type="ECO:0000256" key="1">
    <source>
        <dbReference type="ARBA" id="ARBA00022723"/>
    </source>
</evidence>
<name>W9HB08_FUSOX</name>
<gene>
    <name evidence="5" type="ORF">FOYG_17137</name>
</gene>
<accession>W9HB08</accession>
<dbReference type="PANTHER" id="PTHR43520:SF32">
    <property type="entry name" value="COPPER RESISTANCE P-TYPE ATPASE (EUROFUNG)"/>
    <property type="match status" value="1"/>
</dbReference>
<evidence type="ECO:0000313" key="5">
    <source>
        <dbReference type="EMBL" id="EWY79743.1"/>
    </source>
</evidence>
<dbReference type="GO" id="GO:0055070">
    <property type="term" value="P:copper ion homeostasis"/>
    <property type="evidence" value="ECO:0007669"/>
    <property type="project" value="TreeGrafter"/>
</dbReference>
<proteinExistence type="predicted"/>
<dbReference type="HOGENOM" id="CLU_067616_0_0_1"/>
<dbReference type="Pfam" id="PF00403">
    <property type="entry name" value="HMA"/>
    <property type="match status" value="1"/>
</dbReference>
<dbReference type="PROSITE" id="PS50846">
    <property type="entry name" value="HMA_2"/>
    <property type="match status" value="1"/>
</dbReference>
<dbReference type="GO" id="GO:0043682">
    <property type="term" value="F:P-type divalent copper transporter activity"/>
    <property type="evidence" value="ECO:0007669"/>
    <property type="project" value="TreeGrafter"/>
</dbReference>
<evidence type="ECO:0000313" key="6">
    <source>
        <dbReference type="Proteomes" id="UP000030753"/>
    </source>
</evidence>
<protein>
    <recommendedName>
        <fullName evidence="4">HMA domain-containing protein</fullName>
    </recommendedName>
</protein>
<keyword evidence="1" id="KW-0479">Metal-binding</keyword>
<dbReference type="SUPFAM" id="SSF55008">
    <property type="entry name" value="HMA, heavy metal-associated domain"/>
    <property type="match status" value="2"/>
</dbReference>
<keyword evidence="2" id="KW-1278">Translocase</keyword>
<evidence type="ECO:0000256" key="2">
    <source>
        <dbReference type="ARBA" id="ARBA00022967"/>
    </source>
</evidence>
<dbReference type="InterPro" id="IPR036163">
    <property type="entry name" value="HMA_dom_sf"/>
</dbReference>
<dbReference type="InterPro" id="IPR017969">
    <property type="entry name" value="Heavy-metal-associated_CS"/>
</dbReference>
<feature type="region of interest" description="Disordered" evidence="3">
    <location>
        <begin position="142"/>
        <end position="165"/>
    </location>
</feature>
<organism evidence="5 6">
    <name type="scientific">Fusarium oxysporum NRRL 32931</name>
    <dbReference type="NCBI Taxonomy" id="660029"/>
    <lineage>
        <taxon>Eukaryota</taxon>
        <taxon>Fungi</taxon>
        <taxon>Dikarya</taxon>
        <taxon>Ascomycota</taxon>
        <taxon>Pezizomycotina</taxon>
        <taxon>Sordariomycetes</taxon>
        <taxon>Hypocreomycetidae</taxon>
        <taxon>Hypocreales</taxon>
        <taxon>Nectriaceae</taxon>
        <taxon>Fusarium</taxon>
        <taxon>Fusarium oxysporum species complex</taxon>
    </lineage>
</organism>
<feature type="domain" description="HMA" evidence="4">
    <location>
        <begin position="181"/>
        <end position="246"/>
    </location>
</feature>
<dbReference type="FunFam" id="3.30.70.100:FF:000001">
    <property type="entry name" value="ATPase copper transporting beta"/>
    <property type="match status" value="1"/>
</dbReference>
<evidence type="ECO:0000259" key="4">
    <source>
        <dbReference type="PROSITE" id="PS50846"/>
    </source>
</evidence>
<sequence>MPKRSKSSSSPWRTTLLVPGIHCPTCASFIEDFLFCPRPRPISVETSIVSHSVTVQHDASLNARTIAKALGEAGYEVDTVISDPLQGEASQNVSRGGADDDFPFAWLNQAVKRWYRGRTAADEETKRGRHMEHCEQCRTQQRETGCQENDRIPSSSASSHTETTGSPFVVIDSASAPTKVFQASISITGMSCSSCVGKITAALEQKPWVRSANVALLTQSATVELDGEQNAEELVKIINDLGYEANLEHVDELPPAQTCGRPPTPSEV</sequence>
<dbReference type="GO" id="GO:0005507">
    <property type="term" value="F:copper ion binding"/>
    <property type="evidence" value="ECO:0007669"/>
    <property type="project" value="TreeGrafter"/>
</dbReference>
<dbReference type="AlphaFoldDB" id="W9HB08"/>
<dbReference type="CDD" id="cd00371">
    <property type="entry name" value="HMA"/>
    <property type="match status" value="2"/>
</dbReference>
<reference evidence="5 6" key="1">
    <citation type="submission" date="2011-06" db="EMBL/GenBank/DDBJ databases">
        <title>The Genome Sequence of Fusarium oxysporum FOSC 3-a.</title>
        <authorList>
            <consortium name="The Broad Institute Genome Sequencing Platform"/>
            <person name="Ma L.-J."/>
            <person name="Gale L.R."/>
            <person name="Schwartz D.C."/>
            <person name="Zhou S."/>
            <person name="Corby-Kistler H."/>
            <person name="Young S.K."/>
            <person name="Zeng Q."/>
            <person name="Gargeya S."/>
            <person name="Fitzgerald M."/>
            <person name="Haas B."/>
            <person name="Abouelleil A."/>
            <person name="Alvarado L."/>
            <person name="Arachchi H.M."/>
            <person name="Berlin A."/>
            <person name="Brown A."/>
            <person name="Chapman S.B."/>
            <person name="Chen Z."/>
            <person name="Dunbar C."/>
            <person name="Freedman E."/>
            <person name="Gearin G."/>
            <person name="Gellesch M."/>
            <person name="Goldberg J."/>
            <person name="Griggs A."/>
            <person name="Gujja S."/>
            <person name="Heiman D."/>
            <person name="Howarth C."/>
            <person name="Larson L."/>
            <person name="Lui A."/>
            <person name="MacDonald P.J.P."/>
            <person name="Mehta T."/>
            <person name="Montmayeur A."/>
            <person name="Murphy C."/>
            <person name="Neiman D."/>
            <person name="Pearson M."/>
            <person name="Priest M."/>
            <person name="Roberts A."/>
            <person name="Saif S."/>
            <person name="Shea T."/>
            <person name="Shenoy N."/>
            <person name="Sisk P."/>
            <person name="Stolte C."/>
            <person name="Sykes S."/>
            <person name="Wortman J."/>
            <person name="Nusbaum C."/>
            <person name="Birren B."/>
        </authorList>
    </citation>
    <scope>NUCLEOTIDE SEQUENCE [LARGE SCALE GENOMIC DNA]</scope>
    <source>
        <strain evidence="6">FOSC 3-a</strain>
    </source>
</reference>